<protein>
    <submittedName>
        <fullName evidence="1">Uncharacterized protein</fullName>
    </submittedName>
</protein>
<sequence length="82" mass="9310">MNHPSDTKASDLASMRNPFLLDRISGPDLTVVSLRSSCPWFIRGHLGLFDAQKKTKFFLEREIFPCAKHYAAQIKLCILTKS</sequence>
<dbReference type="KEGG" id="pace:A6070_10815"/>
<proteinExistence type="predicted"/>
<name>A0A1L3GDD8_SYNAC</name>
<dbReference type="EMBL" id="CP015518">
    <property type="protein sequence ID" value="APG23964.1"/>
    <property type="molecule type" value="Genomic_DNA"/>
</dbReference>
<evidence type="ECO:0000313" key="1">
    <source>
        <dbReference type="EMBL" id="APG23964.1"/>
    </source>
</evidence>
<dbReference type="Proteomes" id="UP000182264">
    <property type="component" value="Chromosome"/>
</dbReference>
<dbReference type="AlphaFoldDB" id="A0A1L3GDD8"/>
<evidence type="ECO:0000313" key="2">
    <source>
        <dbReference type="Proteomes" id="UP000182264"/>
    </source>
</evidence>
<keyword evidence="2" id="KW-1185">Reference proteome</keyword>
<organism evidence="1 2">
    <name type="scientific">Syntrophotalea acetylenica</name>
    <name type="common">Pelobacter acetylenicus</name>
    <dbReference type="NCBI Taxonomy" id="29542"/>
    <lineage>
        <taxon>Bacteria</taxon>
        <taxon>Pseudomonadati</taxon>
        <taxon>Thermodesulfobacteriota</taxon>
        <taxon>Desulfuromonadia</taxon>
        <taxon>Desulfuromonadales</taxon>
        <taxon>Syntrophotaleaceae</taxon>
        <taxon>Syntrophotalea</taxon>
    </lineage>
</organism>
<reference evidence="1 2" key="1">
    <citation type="journal article" date="2017" name="Genome Announc.">
        <title>Complete Genome Sequences of Two Acetylene-Fermenting Pelobacter acetylenicus Strains.</title>
        <authorList>
            <person name="Sutton J.M."/>
            <person name="Baesman S.M."/>
            <person name="Fierst J.L."/>
            <person name="Poret-Peterson A.T."/>
            <person name="Oremland R.S."/>
            <person name="Dunlap D.S."/>
            <person name="Akob D.M."/>
        </authorList>
    </citation>
    <scope>NUCLEOTIDE SEQUENCE [LARGE SCALE GENOMIC DNA]</scope>
    <source>
        <strain evidence="1 2">DSM 3247</strain>
    </source>
</reference>
<accession>A0A1L3GDD8</accession>
<gene>
    <name evidence="1" type="ORF">A7E75_02195</name>
</gene>